<gene>
    <name evidence="2" type="ORF">IFM89_029112</name>
</gene>
<accession>A0A835H1I0</accession>
<dbReference type="OrthoDB" id="21449at2759"/>
<keyword evidence="3" id="KW-1185">Reference proteome</keyword>
<reference evidence="2 3" key="1">
    <citation type="submission" date="2020-10" db="EMBL/GenBank/DDBJ databases">
        <title>The Coptis chinensis genome and diversification of protoberbering-type alkaloids.</title>
        <authorList>
            <person name="Wang B."/>
            <person name="Shu S."/>
            <person name="Song C."/>
            <person name="Liu Y."/>
        </authorList>
    </citation>
    <scope>NUCLEOTIDE SEQUENCE [LARGE SCALE GENOMIC DNA]</scope>
    <source>
        <strain evidence="2">HL-2020</strain>
        <tissue evidence="2">Leaf</tissue>
    </source>
</reference>
<feature type="region of interest" description="Disordered" evidence="1">
    <location>
        <begin position="134"/>
        <end position="153"/>
    </location>
</feature>
<organism evidence="2 3">
    <name type="scientific">Coptis chinensis</name>
    <dbReference type="NCBI Taxonomy" id="261450"/>
    <lineage>
        <taxon>Eukaryota</taxon>
        <taxon>Viridiplantae</taxon>
        <taxon>Streptophyta</taxon>
        <taxon>Embryophyta</taxon>
        <taxon>Tracheophyta</taxon>
        <taxon>Spermatophyta</taxon>
        <taxon>Magnoliopsida</taxon>
        <taxon>Ranunculales</taxon>
        <taxon>Ranunculaceae</taxon>
        <taxon>Coptidoideae</taxon>
        <taxon>Coptis</taxon>
    </lineage>
</organism>
<dbReference type="AlphaFoldDB" id="A0A835H1I0"/>
<comment type="caution">
    <text evidence="2">The sequence shown here is derived from an EMBL/GenBank/DDBJ whole genome shotgun (WGS) entry which is preliminary data.</text>
</comment>
<evidence type="ECO:0000313" key="2">
    <source>
        <dbReference type="EMBL" id="KAF9589872.1"/>
    </source>
</evidence>
<sequence length="224" mass="24643">MTSNVASNGTREGQPRSSYRTFKSFLNETESLILEEATCSKSIVHIDKGGMGGYGYKESLLWFVKGLGPTAKKVAQQKIQECIIPPPNTDFQETYHKARRPQPTTDLNFPGDDVQLESDGGYVAMMVDANKPDAQASNSIQERRPTSSIQEMRQPSLVSLHGESPRASRNYASITFPRAGLLTEGRGANQVLPGFGNYLNRASSSQAVPFLAMSWIRSLHILNC</sequence>
<protein>
    <submittedName>
        <fullName evidence="2">Uncharacterized protein</fullName>
    </submittedName>
</protein>
<dbReference type="EMBL" id="JADFTS010000009">
    <property type="protein sequence ID" value="KAF9589872.1"/>
    <property type="molecule type" value="Genomic_DNA"/>
</dbReference>
<evidence type="ECO:0000256" key="1">
    <source>
        <dbReference type="SAM" id="MobiDB-lite"/>
    </source>
</evidence>
<proteinExistence type="predicted"/>
<name>A0A835H1I0_9MAGN</name>
<evidence type="ECO:0000313" key="3">
    <source>
        <dbReference type="Proteomes" id="UP000631114"/>
    </source>
</evidence>
<feature type="compositionally biased region" description="Polar residues" evidence="1">
    <location>
        <begin position="135"/>
        <end position="153"/>
    </location>
</feature>
<dbReference type="Proteomes" id="UP000631114">
    <property type="component" value="Unassembled WGS sequence"/>
</dbReference>